<name>A0A518HCY4_9BACT</name>
<feature type="transmembrane region" description="Helical" evidence="5">
    <location>
        <begin position="162"/>
        <end position="181"/>
    </location>
</feature>
<sequence>MRPPPVLIGLLLLSGLALAWPRAFGSSAFDPFLASTGGLWGLIALAMFAIGWRLPRDEVAQVARRWPAVLGGTAVQYAAMPALAYLAARLSRLDADATVGLILVGCVPGAMASNVLTLMARGNVSYSVSLTTLATVASPVVVPLTLRVALGGISVDFPAADAMRQLSLFVVLPVGLGHALGRARPGWARAAGPVAEAAANLAILWIIAVVVAANRDRLAVPDARLIAALLAVNLLGYLAGDLGGRALCVDRPMRRALTLEVGMQNAGLGTTIALSLFPDRPAVAIPCALYTFGCMLTGTALASWWGRDPVEARPAPP</sequence>
<feature type="transmembrane region" description="Helical" evidence="5">
    <location>
        <begin position="99"/>
        <end position="118"/>
    </location>
</feature>
<keyword evidence="3 5" id="KW-1133">Transmembrane helix</keyword>
<organism evidence="6 7">
    <name type="scientific">Tautonia plasticadhaerens</name>
    <dbReference type="NCBI Taxonomy" id="2527974"/>
    <lineage>
        <taxon>Bacteria</taxon>
        <taxon>Pseudomonadati</taxon>
        <taxon>Planctomycetota</taxon>
        <taxon>Planctomycetia</taxon>
        <taxon>Isosphaerales</taxon>
        <taxon>Isosphaeraceae</taxon>
        <taxon>Tautonia</taxon>
    </lineage>
</organism>
<feature type="transmembrane region" description="Helical" evidence="5">
    <location>
        <begin position="256"/>
        <end position="277"/>
    </location>
</feature>
<evidence type="ECO:0000256" key="1">
    <source>
        <dbReference type="ARBA" id="ARBA00004141"/>
    </source>
</evidence>
<dbReference type="PANTHER" id="PTHR10361:SF28">
    <property type="entry name" value="P3 PROTEIN-RELATED"/>
    <property type="match status" value="1"/>
</dbReference>
<dbReference type="InterPro" id="IPR004710">
    <property type="entry name" value="Bilac:Na_transpt"/>
</dbReference>
<feature type="transmembrane region" description="Helical" evidence="5">
    <location>
        <begin position="66"/>
        <end position="87"/>
    </location>
</feature>
<dbReference type="Gene3D" id="1.20.1530.20">
    <property type="match status" value="1"/>
</dbReference>
<keyword evidence="4 5" id="KW-0472">Membrane</keyword>
<dbReference type="AlphaFoldDB" id="A0A518HCY4"/>
<protein>
    <submittedName>
        <fullName evidence="6">Sodium Bile acid symporter family protein</fullName>
    </submittedName>
</protein>
<evidence type="ECO:0000256" key="4">
    <source>
        <dbReference type="ARBA" id="ARBA00023136"/>
    </source>
</evidence>
<dbReference type="PANTHER" id="PTHR10361">
    <property type="entry name" value="SODIUM-BILE ACID COTRANSPORTER"/>
    <property type="match status" value="1"/>
</dbReference>
<feature type="transmembrane region" description="Helical" evidence="5">
    <location>
        <begin position="193"/>
        <end position="213"/>
    </location>
</feature>
<keyword evidence="2 5" id="KW-0812">Transmembrane</keyword>
<dbReference type="OrthoDB" id="9806785at2"/>
<evidence type="ECO:0000256" key="2">
    <source>
        <dbReference type="ARBA" id="ARBA00022692"/>
    </source>
</evidence>
<accession>A0A518HCY4</accession>
<dbReference type="InterPro" id="IPR038770">
    <property type="entry name" value="Na+/solute_symporter_sf"/>
</dbReference>
<keyword evidence="7" id="KW-1185">Reference proteome</keyword>
<feature type="transmembrane region" description="Helical" evidence="5">
    <location>
        <begin position="130"/>
        <end position="150"/>
    </location>
</feature>
<dbReference type="GO" id="GO:0016020">
    <property type="term" value="C:membrane"/>
    <property type="evidence" value="ECO:0007669"/>
    <property type="project" value="UniProtKB-SubCell"/>
</dbReference>
<evidence type="ECO:0000256" key="5">
    <source>
        <dbReference type="SAM" id="Phobius"/>
    </source>
</evidence>
<dbReference type="Pfam" id="PF01758">
    <property type="entry name" value="SBF"/>
    <property type="match status" value="1"/>
</dbReference>
<evidence type="ECO:0000256" key="3">
    <source>
        <dbReference type="ARBA" id="ARBA00022989"/>
    </source>
</evidence>
<gene>
    <name evidence="6" type="ORF">ElP_66840</name>
</gene>
<reference evidence="6 7" key="1">
    <citation type="submission" date="2019-02" db="EMBL/GenBank/DDBJ databases">
        <title>Deep-cultivation of Planctomycetes and their phenomic and genomic characterization uncovers novel biology.</title>
        <authorList>
            <person name="Wiegand S."/>
            <person name="Jogler M."/>
            <person name="Boedeker C."/>
            <person name="Pinto D."/>
            <person name="Vollmers J."/>
            <person name="Rivas-Marin E."/>
            <person name="Kohn T."/>
            <person name="Peeters S.H."/>
            <person name="Heuer A."/>
            <person name="Rast P."/>
            <person name="Oberbeckmann S."/>
            <person name="Bunk B."/>
            <person name="Jeske O."/>
            <person name="Meyerdierks A."/>
            <person name="Storesund J.E."/>
            <person name="Kallscheuer N."/>
            <person name="Luecker S."/>
            <person name="Lage O.M."/>
            <person name="Pohl T."/>
            <person name="Merkel B.J."/>
            <person name="Hornburger P."/>
            <person name="Mueller R.-W."/>
            <person name="Bruemmer F."/>
            <person name="Labrenz M."/>
            <person name="Spormann A.M."/>
            <person name="Op den Camp H."/>
            <person name="Overmann J."/>
            <person name="Amann R."/>
            <person name="Jetten M.S.M."/>
            <person name="Mascher T."/>
            <person name="Medema M.H."/>
            <person name="Devos D.P."/>
            <person name="Kaster A.-K."/>
            <person name="Ovreas L."/>
            <person name="Rohde M."/>
            <person name="Galperin M.Y."/>
            <person name="Jogler C."/>
        </authorList>
    </citation>
    <scope>NUCLEOTIDE SEQUENCE [LARGE SCALE GENOMIC DNA]</scope>
    <source>
        <strain evidence="6 7">ElP</strain>
    </source>
</reference>
<feature type="transmembrane region" description="Helical" evidence="5">
    <location>
        <begin position="225"/>
        <end position="244"/>
    </location>
</feature>
<evidence type="ECO:0000313" key="7">
    <source>
        <dbReference type="Proteomes" id="UP000317835"/>
    </source>
</evidence>
<feature type="transmembrane region" description="Helical" evidence="5">
    <location>
        <begin position="35"/>
        <end position="54"/>
    </location>
</feature>
<proteinExistence type="predicted"/>
<dbReference type="EMBL" id="CP036426">
    <property type="protein sequence ID" value="QDV38728.1"/>
    <property type="molecule type" value="Genomic_DNA"/>
</dbReference>
<dbReference type="Proteomes" id="UP000317835">
    <property type="component" value="Chromosome"/>
</dbReference>
<feature type="transmembrane region" description="Helical" evidence="5">
    <location>
        <begin position="283"/>
        <end position="305"/>
    </location>
</feature>
<comment type="subcellular location">
    <subcellularLocation>
        <location evidence="1">Membrane</location>
        <topology evidence="1">Multi-pass membrane protein</topology>
    </subcellularLocation>
</comment>
<evidence type="ECO:0000313" key="6">
    <source>
        <dbReference type="EMBL" id="QDV38728.1"/>
    </source>
</evidence>
<dbReference type="KEGG" id="tpla:ElP_66840"/>
<dbReference type="RefSeq" id="WP_145277461.1">
    <property type="nucleotide sequence ID" value="NZ_CP036426.1"/>
</dbReference>
<dbReference type="InterPro" id="IPR002657">
    <property type="entry name" value="BilAc:Na_symport/Acr3"/>
</dbReference>